<proteinExistence type="predicted"/>
<keyword evidence="3" id="KW-1185">Reference proteome</keyword>
<feature type="region of interest" description="Disordered" evidence="1">
    <location>
        <begin position="68"/>
        <end position="88"/>
    </location>
</feature>
<protein>
    <submittedName>
        <fullName evidence="2">Uncharacterized protein</fullName>
    </submittedName>
</protein>
<dbReference type="Proteomes" id="UP000692954">
    <property type="component" value="Unassembled WGS sequence"/>
</dbReference>
<dbReference type="OrthoDB" id="45365at2759"/>
<organism evidence="2 3">
    <name type="scientific">Paramecium sonneborni</name>
    <dbReference type="NCBI Taxonomy" id="65129"/>
    <lineage>
        <taxon>Eukaryota</taxon>
        <taxon>Sar</taxon>
        <taxon>Alveolata</taxon>
        <taxon>Ciliophora</taxon>
        <taxon>Intramacronucleata</taxon>
        <taxon>Oligohymenophorea</taxon>
        <taxon>Peniculida</taxon>
        <taxon>Parameciidae</taxon>
        <taxon>Paramecium</taxon>
    </lineage>
</organism>
<evidence type="ECO:0000313" key="2">
    <source>
        <dbReference type="EMBL" id="CAD8058546.1"/>
    </source>
</evidence>
<sequence>MCRRAYQLYKEIQLSSKLILDSINDCIWWLLSNAIISRSEFEKKKKKFKSSSPTTEQIKNSINLITNQDKGGQRKISSPVGRKQQQAQLIGKQPCARDGHSVIIAGECMIVFGGDRNLMSFNDLYMYQFSMVNKPTK</sequence>
<dbReference type="EMBL" id="CAJJDN010000012">
    <property type="protein sequence ID" value="CAD8058546.1"/>
    <property type="molecule type" value="Genomic_DNA"/>
</dbReference>
<reference evidence="2" key="1">
    <citation type="submission" date="2021-01" db="EMBL/GenBank/DDBJ databases">
        <authorList>
            <consortium name="Genoscope - CEA"/>
            <person name="William W."/>
        </authorList>
    </citation>
    <scope>NUCLEOTIDE SEQUENCE</scope>
</reference>
<dbReference type="AlphaFoldDB" id="A0A8S1L1E0"/>
<evidence type="ECO:0000313" key="3">
    <source>
        <dbReference type="Proteomes" id="UP000692954"/>
    </source>
</evidence>
<accession>A0A8S1L1E0</accession>
<comment type="caution">
    <text evidence="2">The sequence shown here is derived from an EMBL/GenBank/DDBJ whole genome shotgun (WGS) entry which is preliminary data.</text>
</comment>
<gene>
    <name evidence="2" type="ORF">PSON_ATCC_30995.1.T0120257</name>
</gene>
<evidence type="ECO:0000256" key="1">
    <source>
        <dbReference type="SAM" id="MobiDB-lite"/>
    </source>
</evidence>
<name>A0A8S1L1E0_9CILI</name>